<feature type="compositionally biased region" description="Polar residues" evidence="1">
    <location>
        <begin position="1"/>
        <end position="14"/>
    </location>
</feature>
<feature type="compositionally biased region" description="Acidic residues" evidence="1">
    <location>
        <begin position="116"/>
        <end position="128"/>
    </location>
</feature>
<evidence type="ECO:0000313" key="3">
    <source>
        <dbReference type="EMBL" id="CCO16472.1"/>
    </source>
</evidence>
<gene>
    <name evidence="3" type="ORF">Bathy05g03080</name>
</gene>
<name>K8EEG1_9CHLO</name>
<proteinExistence type="predicted"/>
<feature type="domain" description="Amine oxidase" evidence="2">
    <location>
        <begin position="60"/>
        <end position="587"/>
    </location>
</feature>
<keyword evidence="4" id="KW-1185">Reference proteome</keyword>
<dbReference type="STRING" id="41875.K8EEG1"/>
<dbReference type="PANTHER" id="PTHR46313">
    <property type="match status" value="1"/>
</dbReference>
<dbReference type="InterPro" id="IPR036188">
    <property type="entry name" value="FAD/NAD-bd_sf"/>
</dbReference>
<dbReference type="SUPFAM" id="SSF51905">
    <property type="entry name" value="FAD/NAD(P)-binding domain"/>
    <property type="match status" value="1"/>
</dbReference>
<feature type="region of interest" description="Disordered" evidence="1">
    <location>
        <begin position="94"/>
        <end position="128"/>
    </location>
</feature>
<sequence>MRASSTLCCSTSSVGRKEPRASSSRRLSAARCERHHKTRICASSSSSSSAYDYIVVGSGIGGLTAAAMLSYHGNSVLVLESHYETGGAAHGFTRRVKKKRDEIDTSQKSKKGDENESKDDDEDDDTNESLEFVFDTGPSFFAGLTTPNALNPLASVLEVLGEPLETVKYDPLGTFHIEKGVPGLRRHADLDLLCEEIERFSEGGAKEVRLAVPKIRDMFEALSGLPTIALRTDWRILLVIGKRYLEKMSKLGKYGGVLGQPTNALLDFLDVRDPWVKYLCDLECFLLSGMDASGTVSAEFASVFGASDYFKKSEFPVGGGKAISDALVRAIEKRGGEIRVNAHVKEVALNDKKDEAIGVRMRMDPEVVIKAKKGVLSNASVWDTYEKLLPKDAKISAQEYQKNTTIDCSDSFMHIHLGIKADGLDFSHLGGHHVVVNDKSKPLDAPGNVCMISIATVWSPEMAPDGHHCVHCYTMEPYDGWTELKATDRKAYEEKKKEKCDVLFKALETVIPDVRSRVVLELLASPASHEKWLRRYRGTYGAVIPAPKMFPGPAVKGVKNLYRVGDSVAPGVGVPAAAGSGVICANTLTSLEDHFKFLDKCDEK</sequence>
<dbReference type="Gene3D" id="3.50.50.60">
    <property type="entry name" value="FAD/NAD(P)-binding domain"/>
    <property type="match status" value="2"/>
</dbReference>
<evidence type="ECO:0000313" key="4">
    <source>
        <dbReference type="Proteomes" id="UP000198341"/>
    </source>
</evidence>
<dbReference type="Proteomes" id="UP000198341">
    <property type="component" value="Chromosome 5"/>
</dbReference>
<reference evidence="3 4" key="1">
    <citation type="submission" date="2011-10" db="EMBL/GenBank/DDBJ databases">
        <authorList>
            <person name="Genoscope - CEA"/>
        </authorList>
    </citation>
    <scope>NUCLEOTIDE SEQUENCE [LARGE SCALE GENOMIC DNA]</scope>
    <source>
        <strain evidence="3 4">RCC 1105</strain>
    </source>
</reference>
<dbReference type="GO" id="GO:0016491">
    <property type="term" value="F:oxidoreductase activity"/>
    <property type="evidence" value="ECO:0007669"/>
    <property type="project" value="InterPro"/>
</dbReference>
<dbReference type="GO" id="GO:0016116">
    <property type="term" value="P:carotenoid metabolic process"/>
    <property type="evidence" value="ECO:0007669"/>
    <property type="project" value="InterPro"/>
</dbReference>
<dbReference type="EMBL" id="FO082274">
    <property type="protein sequence ID" value="CCO16472.1"/>
    <property type="molecule type" value="Genomic_DNA"/>
</dbReference>
<evidence type="ECO:0000259" key="2">
    <source>
        <dbReference type="Pfam" id="PF01593"/>
    </source>
</evidence>
<feature type="region of interest" description="Disordered" evidence="1">
    <location>
        <begin position="1"/>
        <end position="29"/>
    </location>
</feature>
<dbReference type="AlphaFoldDB" id="K8EEG1"/>
<organism evidence="3 4">
    <name type="scientific">Bathycoccus prasinos</name>
    <dbReference type="NCBI Taxonomy" id="41875"/>
    <lineage>
        <taxon>Eukaryota</taxon>
        <taxon>Viridiplantae</taxon>
        <taxon>Chlorophyta</taxon>
        <taxon>Mamiellophyceae</taxon>
        <taxon>Mamiellales</taxon>
        <taxon>Bathycoccaceae</taxon>
        <taxon>Bathycoccus</taxon>
    </lineage>
</organism>
<dbReference type="RefSeq" id="XP_007512914.1">
    <property type="nucleotide sequence ID" value="XM_007512852.1"/>
</dbReference>
<dbReference type="InterPro" id="IPR002937">
    <property type="entry name" value="Amino_oxidase"/>
</dbReference>
<dbReference type="OrthoDB" id="7777654at2759"/>
<protein>
    <recommendedName>
        <fullName evidence="2">Amine oxidase domain-containing protein</fullName>
    </recommendedName>
</protein>
<dbReference type="Pfam" id="PF01593">
    <property type="entry name" value="Amino_oxidase"/>
    <property type="match status" value="1"/>
</dbReference>
<dbReference type="eggNOG" id="KOG4254">
    <property type="taxonomic scope" value="Eukaryota"/>
</dbReference>
<dbReference type="GeneID" id="19015811"/>
<dbReference type="KEGG" id="bpg:Bathy05g03080"/>
<dbReference type="PANTHER" id="PTHR46313:SF3">
    <property type="entry name" value="PROLYCOPENE ISOMERASE, CHLOROPLASTIC"/>
    <property type="match status" value="1"/>
</dbReference>
<accession>K8EEG1</accession>
<dbReference type="InterPro" id="IPR045892">
    <property type="entry name" value="CrtISO-like"/>
</dbReference>
<evidence type="ECO:0000256" key="1">
    <source>
        <dbReference type="SAM" id="MobiDB-lite"/>
    </source>
</evidence>
<feature type="compositionally biased region" description="Basic and acidic residues" evidence="1">
    <location>
        <begin position="99"/>
        <end position="115"/>
    </location>
</feature>